<reference evidence="2" key="1">
    <citation type="submission" date="2022-01" db="EMBL/GenBank/DDBJ databases">
        <authorList>
            <person name="King R."/>
        </authorList>
    </citation>
    <scope>NUCLEOTIDE SEQUENCE</scope>
</reference>
<evidence type="ECO:0000256" key="1">
    <source>
        <dbReference type="SAM" id="MobiDB-lite"/>
    </source>
</evidence>
<name>A0A9P0GGP3_9CUCU</name>
<proteinExistence type="predicted"/>
<feature type="compositionally biased region" description="Low complexity" evidence="1">
    <location>
        <begin position="173"/>
        <end position="184"/>
    </location>
</feature>
<evidence type="ECO:0000313" key="2">
    <source>
        <dbReference type="EMBL" id="CAH1108592.1"/>
    </source>
</evidence>
<organism evidence="2 3">
    <name type="scientific">Psylliodes chrysocephalus</name>
    <dbReference type="NCBI Taxonomy" id="3402493"/>
    <lineage>
        <taxon>Eukaryota</taxon>
        <taxon>Metazoa</taxon>
        <taxon>Ecdysozoa</taxon>
        <taxon>Arthropoda</taxon>
        <taxon>Hexapoda</taxon>
        <taxon>Insecta</taxon>
        <taxon>Pterygota</taxon>
        <taxon>Neoptera</taxon>
        <taxon>Endopterygota</taxon>
        <taxon>Coleoptera</taxon>
        <taxon>Polyphaga</taxon>
        <taxon>Cucujiformia</taxon>
        <taxon>Chrysomeloidea</taxon>
        <taxon>Chrysomelidae</taxon>
        <taxon>Galerucinae</taxon>
        <taxon>Alticini</taxon>
        <taxon>Psylliodes</taxon>
    </lineage>
</organism>
<sequence>MHELYLKKYDKEMFRIFGMKEKKTEFKPIVTYDFYFRYLKTNFNLSVGSPRSDTFKMCDLFSTEKKVVVYEEEKNTCNARILELALNVVPDVSAEKKDSDYTSITCNSIAIEDMPVIFIDDMGNVSQEINSEILAPCREESDEPILTEFNNNVNIDLLSTEITASPINDETHSSVLESNLSTSSQDSNEKRISALVPYSDSGTDYTDSDNSLSEPEKKKTKAKEMSSKHNKLDRSLQCKKKEKEVNDILIERNKMAHGKIK</sequence>
<dbReference type="Proteomes" id="UP001153636">
    <property type="component" value="Chromosome 3"/>
</dbReference>
<gene>
    <name evidence="2" type="ORF">PSYICH_LOCUS9330</name>
</gene>
<evidence type="ECO:0000313" key="3">
    <source>
        <dbReference type="Proteomes" id="UP001153636"/>
    </source>
</evidence>
<feature type="compositionally biased region" description="Low complexity" evidence="1">
    <location>
        <begin position="198"/>
        <end position="213"/>
    </location>
</feature>
<feature type="compositionally biased region" description="Basic and acidic residues" evidence="1">
    <location>
        <begin position="214"/>
        <end position="238"/>
    </location>
</feature>
<dbReference type="AlphaFoldDB" id="A0A9P0GGP3"/>
<keyword evidence="3" id="KW-1185">Reference proteome</keyword>
<feature type="region of interest" description="Disordered" evidence="1">
    <location>
        <begin position="173"/>
        <end position="238"/>
    </location>
</feature>
<accession>A0A9P0GGP3</accession>
<dbReference type="EMBL" id="OV651815">
    <property type="protein sequence ID" value="CAH1108592.1"/>
    <property type="molecule type" value="Genomic_DNA"/>
</dbReference>
<protein>
    <submittedName>
        <fullName evidence="2">Uncharacterized protein</fullName>
    </submittedName>
</protein>